<dbReference type="Pfam" id="PF00440">
    <property type="entry name" value="TetR_N"/>
    <property type="match status" value="1"/>
</dbReference>
<dbReference type="InterPro" id="IPR001647">
    <property type="entry name" value="HTH_TetR"/>
</dbReference>
<evidence type="ECO:0000259" key="3">
    <source>
        <dbReference type="PROSITE" id="PS50977"/>
    </source>
</evidence>
<evidence type="ECO:0000256" key="2">
    <source>
        <dbReference type="PROSITE-ProRule" id="PRU00335"/>
    </source>
</evidence>
<dbReference type="EMBL" id="WWCU01000032">
    <property type="protein sequence ID" value="MYN10099.1"/>
    <property type="molecule type" value="Genomic_DNA"/>
</dbReference>
<evidence type="ECO:0000313" key="5">
    <source>
        <dbReference type="Proteomes" id="UP000450676"/>
    </source>
</evidence>
<dbReference type="PANTHER" id="PTHR30055">
    <property type="entry name" value="HTH-TYPE TRANSCRIPTIONAL REGULATOR RUTR"/>
    <property type="match status" value="1"/>
</dbReference>
<dbReference type="Gene3D" id="1.10.357.10">
    <property type="entry name" value="Tetracycline Repressor, domain 2"/>
    <property type="match status" value="1"/>
</dbReference>
<sequence length="204" mass="22708">MTMQRKESNTTTKGQERASAILSAAHEILGTEGYAALSMRSVALRVGVSLSNVQHYYPSREVLLEALLNQTFNGYQAAVDERLSQQGDKSGMAVFQSIIDYFLDDLRDQISSGLFFEIAALANRHPYAAQMFDGMLTRARRTTRNLIRDIAPQLTPAQAEIRGALIVSQIIGLMIFLSDTRPKHEELAELQREATAAIMRIAFN</sequence>
<feature type="DNA-binding region" description="H-T-H motif" evidence="2">
    <location>
        <begin position="38"/>
        <end position="57"/>
    </location>
</feature>
<reference evidence="4 5" key="1">
    <citation type="submission" date="2019-12" db="EMBL/GenBank/DDBJ databases">
        <title>Novel species isolated from a subtropical stream in China.</title>
        <authorList>
            <person name="Lu H."/>
        </authorList>
    </citation>
    <scope>NUCLEOTIDE SEQUENCE [LARGE SCALE GENOMIC DNA]</scope>
    <source>
        <strain evidence="4 5">FT127W</strain>
    </source>
</reference>
<keyword evidence="5" id="KW-1185">Reference proteome</keyword>
<dbReference type="PANTHER" id="PTHR30055:SF223">
    <property type="entry name" value="HTH-TYPE TRANSCRIPTIONAL REGULATOR UIDR"/>
    <property type="match status" value="1"/>
</dbReference>
<evidence type="ECO:0000256" key="1">
    <source>
        <dbReference type="ARBA" id="ARBA00023125"/>
    </source>
</evidence>
<dbReference type="PRINTS" id="PR00455">
    <property type="entry name" value="HTHTETR"/>
</dbReference>
<evidence type="ECO:0000313" key="4">
    <source>
        <dbReference type="EMBL" id="MYN10099.1"/>
    </source>
</evidence>
<accession>A0A7X4HFN6</accession>
<proteinExistence type="predicted"/>
<dbReference type="RefSeq" id="WP_161074395.1">
    <property type="nucleotide sequence ID" value="NZ_CP086370.1"/>
</dbReference>
<organism evidence="4 5">
    <name type="scientific">Pseudoduganella aquatica</name>
    <dbReference type="NCBI Taxonomy" id="2660641"/>
    <lineage>
        <taxon>Bacteria</taxon>
        <taxon>Pseudomonadati</taxon>
        <taxon>Pseudomonadota</taxon>
        <taxon>Betaproteobacteria</taxon>
        <taxon>Burkholderiales</taxon>
        <taxon>Oxalobacteraceae</taxon>
        <taxon>Telluria group</taxon>
        <taxon>Pseudoduganella</taxon>
    </lineage>
</organism>
<protein>
    <submittedName>
        <fullName evidence="4">TetR family transcriptional regulator</fullName>
    </submittedName>
</protein>
<dbReference type="InterPro" id="IPR050109">
    <property type="entry name" value="HTH-type_TetR-like_transc_reg"/>
</dbReference>
<keyword evidence="1 2" id="KW-0238">DNA-binding</keyword>
<dbReference type="SUPFAM" id="SSF46689">
    <property type="entry name" value="Homeodomain-like"/>
    <property type="match status" value="1"/>
</dbReference>
<dbReference type="PROSITE" id="PS50977">
    <property type="entry name" value="HTH_TETR_2"/>
    <property type="match status" value="1"/>
</dbReference>
<comment type="caution">
    <text evidence="4">The sequence shown here is derived from an EMBL/GenBank/DDBJ whole genome shotgun (WGS) entry which is preliminary data.</text>
</comment>
<gene>
    <name evidence="4" type="ORF">GTP77_22515</name>
</gene>
<feature type="domain" description="HTH tetR-type" evidence="3">
    <location>
        <begin position="15"/>
        <end position="75"/>
    </location>
</feature>
<dbReference type="Proteomes" id="UP000450676">
    <property type="component" value="Unassembled WGS sequence"/>
</dbReference>
<name>A0A7X4HFN6_9BURK</name>
<dbReference type="AlphaFoldDB" id="A0A7X4HFN6"/>
<dbReference type="GO" id="GO:0000976">
    <property type="term" value="F:transcription cis-regulatory region binding"/>
    <property type="evidence" value="ECO:0007669"/>
    <property type="project" value="TreeGrafter"/>
</dbReference>
<dbReference type="InterPro" id="IPR009057">
    <property type="entry name" value="Homeodomain-like_sf"/>
</dbReference>
<dbReference type="GO" id="GO:0003700">
    <property type="term" value="F:DNA-binding transcription factor activity"/>
    <property type="evidence" value="ECO:0007669"/>
    <property type="project" value="TreeGrafter"/>
</dbReference>